<feature type="region of interest" description="Disordered" evidence="1">
    <location>
        <begin position="624"/>
        <end position="651"/>
    </location>
</feature>
<dbReference type="GO" id="GO:0006631">
    <property type="term" value="P:fatty acid metabolic process"/>
    <property type="evidence" value="ECO:0007669"/>
    <property type="project" value="TreeGrafter"/>
</dbReference>
<dbReference type="PANTHER" id="PTHR12563">
    <property type="entry name" value="GLYCEROL-3-PHOSPHATE ACYLTRANSFERASE"/>
    <property type="match status" value="1"/>
</dbReference>
<dbReference type="GO" id="GO:0019432">
    <property type="term" value="P:triglyceride biosynthetic process"/>
    <property type="evidence" value="ECO:0007669"/>
    <property type="project" value="TreeGrafter"/>
</dbReference>
<dbReference type="GO" id="GO:0031966">
    <property type="term" value="C:mitochondrial membrane"/>
    <property type="evidence" value="ECO:0007669"/>
    <property type="project" value="TreeGrafter"/>
</dbReference>
<dbReference type="GO" id="GO:0004366">
    <property type="term" value="F:glycerol-3-phosphate O-acyltransferase activity"/>
    <property type="evidence" value="ECO:0007669"/>
    <property type="project" value="TreeGrafter"/>
</dbReference>
<dbReference type="GO" id="GO:0008654">
    <property type="term" value="P:phospholipid biosynthetic process"/>
    <property type="evidence" value="ECO:0007669"/>
    <property type="project" value="TreeGrafter"/>
</dbReference>
<evidence type="ECO:0000313" key="4">
    <source>
        <dbReference type="WBParaSite" id="scaffold1253_cov168.g2778"/>
    </source>
</evidence>
<feature type="domain" description="GPAT/DHAPAT C-terminal" evidence="2">
    <location>
        <begin position="175"/>
        <end position="218"/>
    </location>
</feature>
<accession>A0A915LL82</accession>
<dbReference type="Pfam" id="PF19277">
    <property type="entry name" value="GPAT_C"/>
    <property type="match status" value="1"/>
</dbReference>
<reference evidence="4" key="1">
    <citation type="submission" date="2022-11" db="UniProtKB">
        <authorList>
            <consortium name="WormBaseParasite"/>
        </authorList>
    </citation>
    <scope>IDENTIFICATION</scope>
</reference>
<dbReference type="AlphaFoldDB" id="A0A915LL82"/>
<proteinExistence type="predicted"/>
<protein>
    <submittedName>
        <fullName evidence="4">GPAT/DHAPAT C-terminal domain-containing protein</fullName>
    </submittedName>
</protein>
<organism evidence="3 4">
    <name type="scientific">Meloidogyne javanica</name>
    <name type="common">Root-knot nematode worm</name>
    <dbReference type="NCBI Taxonomy" id="6303"/>
    <lineage>
        <taxon>Eukaryota</taxon>
        <taxon>Metazoa</taxon>
        <taxon>Ecdysozoa</taxon>
        <taxon>Nematoda</taxon>
        <taxon>Chromadorea</taxon>
        <taxon>Rhabditida</taxon>
        <taxon>Tylenchina</taxon>
        <taxon>Tylenchomorpha</taxon>
        <taxon>Tylenchoidea</taxon>
        <taxon>Meloidogynidae</taxon>
        <taxon>Meloidogyninae</taxon>
        <taxon>Meloidogyne</taxon>
        <taxon>Meloidogyne incognita group</taxon>
    </lineage>
</organism>
<sequence length="725" mass="83246">MFINSKNYSDYLSEIRSIGGEFTWVRKNNLGKIQNAGRSPKEIATAIFDSERIKKVITDEASRRRVKNDVVYSEAKQILSNMASDFHLHTAVQTIAICAAEDFQSSKLLGEALRRCGAFFIRRKFKEDPLYWAIFAEYIQQHILYSDRPVEFFIELLVPITINYDRILEESLFSYELLGRPKPKESASGLLKARQILSDSFGSIFITIGHPISLREYLLCGNINLEFRGELMNKDKDNLSYDNKLRELTKSFLCQLFRTEFVSDPNQIGENFDHAKIKCKHLSKVECHLLAQIMMPYLIAYHAVLELFLEMNNEENISNQNDYSLAHYSNMKTKLSFGYAPPSEEEYYTAEDGESSEEIVMPKEEIKVVLNDSELFTLLTELDLPRQFNDALSVASGGASRGEESHKALYSKIAFKTYNLLVEGKSPIDSLNEAIAKVKEHLNTTFKMKLLLKKRFNQANWPYDMFLFRAILEIFGKAFAAGLRRKHILLPQTSLVCSLCVKPYNMPLAGGGYCPIRKCGQKVDLSAHKVMNDENIKMIDVWFDDFKFFSPQDARKWQKQFLPSYLPGRFLVEIVNTELAEESEEEADPSHSYQFKHSFNYGPQKFDANHQFGYSNGTNQEHSFAYSSPRRSHAPHNFNTKMSFNSPDGKRNRMSTKFSFSNNHDNSFETMPPKASPKAMQHKMNVKFAPTQKFGGISPKSQFSSAHSFNGHGFKYNYGMNHFPQ</sequence>
<evidence type="ECO:0000256" key="1">
    <source>
        <dbReference type="SAM" id="MobiDB-lite"/>
    </source>
</evidence>
<dbReference type="PANTHER" id="PTHR12563:SF17">
    <property type="entry name" value="DIHYDROXYACETONE PHOSPHATE ACYLTRANSFERASE"/>
    <property type="match status" value="1"/>
</dbReference>
<feature type="compositionally biased region" description="Polar residues" evidence="1">
    <location>
        <begin position="637"/>
        <end position="646"/>
    </location>
</feature>
<dbReference type="InterPro" id="IPR022284">
    <property type="entry name" value="GPAT/DHAPAT"/>
</dbReference>
<dbReference type="InterPro" id="IPR045520">
    <property type="entry name" value="GPAT/DHAPAT_C"/>
</dbReference>
<evidence type="ECO:0000259" key="2">
    <source>
        <dbReference type="Pfam" id="PF19277"/>
    </source>
</evidence>
<dbReference type="Proteomes" id="UP000887561">
    <property type="component" value="Unplaced"/>
</dbReference>
<name>A0A915LL82_MELJA</name>
<evidence type="ECO:0000313" key="3">
    <source>
        <dbReference type="Proteomes" id="UP000887561"/>
    </source>
</evidence>
<dbReference type="GO" id="GO:0005778">
    <property type="term" value="C:peroxisomal membrane"/>
    <property type="evidence" value="ECO:0007669"/>
    <property type="project" value="TreeGrafter"/>
</dbReference>
<keyword evidence="3" id="KW-1185">Reference proteome</keyword>
<dbReference type="GO" id="GO:0008611">
    <property type="term" value="P:ether lipid biosynthetic process"/>
    <property type="evidence" value="ECO:0007669"/>
    <property type="project" value="TreeGrafter"/>
</dbReference>
<dbReference type="GO" id="GO:0016287">
    <property type="term" value="F:glycerone-phosphate O-acyltransferase activity"/>
    <property type="evidence" value="ECO:0007669"/>
    <property type="project" value="TreeGrafter"/>
</dbReference>
<dbReference type="WBParaSite" id="scaffold1253_cov168.g2778">
    <property type="protein sequence ID" value="scaffold1253_cov168.g2778"/>
    <property type="gene ID" value="scaffold1253_cov168.g2778"/>
</dbReference>